<protein>
    <submittedName>
        <fullName evidence="1">Uncharacterized protein</fullName>
    </submittedName>
</protein>
<comment type="caution">
    <text evidence="1">The sequence shown here is derived from an EMBL/GenBank/DDBJ whole genome shotgun (WGS) entry which is preliminary data.</text>
</comment>
<proteinExistence type="predicted"/>
<dbReference type="Proteomes" id="UP000709295">
    <property type="component" value="Unassembled WGS sequence"/>
</dbReference>
<accession>A0A8J5I3N4</accession>
<evidence type="ECO:0000313" key="2">
    <source>
        <dbReference type="Proteomes" id="UP000709295"/>
    </source>
</evidence>
<gene>
    <name evidence="1" type="ORF">JG688_00017046</name>
</gene>
<organism evidence="1 2">
    <name type="scientific">Phytophthora aleatoria</name>
    <dbReference type="NCBI Taxonomy" id="2496075"/>
    <lineage>
        <taxon>Eukaryota</taxon>
        <taxon>Sar</taxon>
        <taxon>Stramenopiles</taxon>
        <taxon>Oomycota</taxon>
        <taxon>Peronosporomycetes</taxon>
        <taxon>Peronosporales</taxon>
        <taxon>Peronosporaceae</taxon>
        <taxon>Phytophthora</taxon>
    </lineage>
</organism>
<sequence length="55" mass="6197">MSGSTHFEWDQENCRLVSVLAQSDMLTPILHLVGGLENAAYVFDSALITLDFQRR</sequence>
<name>A0A8J5I3N4_9STRA</name>
<evidence type="ECO:0000313" key="1">
    <source>
        <dbReference type="EMBL" id="KAG6944495.1"/>
    </source>
</evidence>
<keyword evidence="2" id="KW-1185">Reference proteome</keyword>
<reference evidence="1" key="1">
    <citation type="submission" date="2021-01" db="EMBL/GenBank/DDBJ databases">
        <title>Phytophthora aleatoria, a newly-described species from Pinus radiata is distinct from Phytophthora cactorum isolates based on comparative genomics.</title>
        <authorList>
            <person name="Mcdougal R."/>
            <person name="Panda P."/>
            <person name="Williams N."/>
            <person name="Studholme D.J."/>
        </authorList>
    </citation>
    <scope>NUCLEOTIDE SEQUENCE</scope>
    <source>
        <strain evidence="1">NZFS 4037</strain>
    </source>
</reference>
<dbReference type="EMBL" id="JAENGY010002351">
    <property type="protein sequence ID" value="KAG6944495.1"/>
    <property type="molecule type" value="Genomic_DNA"/>
</dbReference>
<dbReference type="AlphaFoldDB" id="A0A8J5I3N4"/>